<dbReference type="PATRIC" id="fig|889306.3.peg.380"/>
<name>A0A0C2W7M4_9BACL</name>
<evidence type="ECO:0000313" key="2">
    <source>
        <dbReference type="EMBL" id="KIL52008.1"/>
    </source>
</evidence>
<reference evidence="2 3" key="1">
    <citation type="submission" date="2015-01" db="EMBL/GenBank/DDBJ databases">
        <title>Genome sequencing of Jeotgalibacillus soli.</title>
        <authorList>
            <person name="Goh K.M."/>
            <person name="Chan K.-G."/>
            <person name="Yaakop A.S."/>
            <person name="Ee R."/>
            <person name="Gan H.M."/>
            <person name="Chan C.S."/>
        </authorList>
    </citation>
    <scope>NUCLEOTIDE SEQUENCE [LARGE SCALE GENOMIC DNA]</scope>
    <source>
        <strain evidence="2 3">P9</strain>
    </source>
</reference>
<evidence type="ECO:0000313" key="3">
    <source>
        <dbReference type="Proteomes" id="UP000031938"/>
    </source>
</evidence>
<dbReference type="STRING" id="889306.KP78_03780"/>
<comment type="caution">
    <text evidence="2">The sequence shown here is derived from an EMBL/GenBank/DDBJ whole genome shotgun (WGS) entry which is preliminary data.</text>
</comment>
<keyword evidence="3" id="KW-1185">Reference proteome</keyword>
<gene>
    <name evidence="2" type="ORF">KP78_03780</name>
</gene>
<keyword evidence="1" id="KW-0812">Transmembrane</keyword>
<keyword evidence="1" id="KW-0472">Membrane</keyword>
<feature type="transmembrane region" description="Helical" evidence="1">
    <location>
        <begin position="90"/>
        <end position="108"/>
    </location>
</feature>
<proteinExistence type="predicted"/>
<sequence>MTEQISSEENGPAPGPRFPHLLERRGQVFPLETQPLTFVADPEGNVLFNQQQQGLLTRNRESVQLPTAFFEENEVRVEYDSDLAGTNQEYRLLIIMLVNLAALGAMVIY</sequence>
<accession>A0A0C2W7M4</accession>
<dbReference type="RefSeq" id="WP_052474465.1">
    <property type="nucleotide sequence ID" value="NZ_JXRP01000006.1"/>
</dbReference>
<dbReference type="EMBL" id="JXRP01000006">
    <property type="protein sequence ID" value="KIL52008.1"/>
    <property type="molecule type" value="Genomic_DNA"/>
</dbReference>
<dbReference type="Proteomes" id="UP000031938">
    <property type="component" value="Unassembled WGS sequence"/>
</dbReference>
<evidence type="ECO:0000256" key="1">
    <source>
        <dbReference type="SAM" id="Phobius"/>
    </source>
</evidence>
<organism evidence="2 3">
    <name type="scientific">Jeotgalibacillus soli</name>
    <dbReference type="NCBI Taxonomy" id="889306"/>
    <lineage>
        <taxon>Bacteria</taxon>
        <taxon>Bacillati</taxon>
        <taxon>Bacillota</taxon>
        <taxon>Bacilli</taxon>
        <taxon>Bacillales</taxon>
        <taxon>Caryophanaceae</taxon>
        <taxon>Jeotgalibacillus</taxon>
    </lineage>
</organism>
<keyword evidence="1" id="KW-1133">Transmembrane helix</keyword>
<dbReference type="AlphaFoldDB" id="A0A0C2W7M4"/>
<protein>
    <submittedName>
        <fullName evidence="2">Uncharacterized protein</fullName>
    </submittedName>
</protein>